<dbReference type="Pfam" id="PF00126">
    <property type="entry name" value="HTH_1"/>
    <property type="match status" value="1"/>
</dbReference>
<feature type="domain" description="HTH lysR-type" evidence="5">
    <location>
        <begin position="1"/>
        <end position="63"/>
    </location>
</feature>
<dbReference type="PANTHER" id="PTHR30346:SF0">
    <property type="entry name" value="HCA OPERON TRANSCRIPTIONAL ACTIVATOR HCAR"/>
    <property type="match status" value="1"/>
</dbReference>
<dbReference type="Gene3D" id="3.40.190.10">
    <property type="entry name" value="Periplasmic binding protein-like II"/>
    <property type="match status" value="2"/>
</dbReference>
<evidence type="ECO:0000259" key="5">
    <source>
        <dbReference type="PROSITE" id="PS50931"/>
    </source>
</evidence>
<protein>
    <submittedName>
        <fullName evidence="6">LysR family transcriptional regulator</fullName>
    </submittedName>
</protein>
<dbReference type="GO" id="GO:0003700">
    <property type="term" value="F:DNA-binding transcription factor activity"/>
    <property type="evidence" value="ECO:0007669"/>
    <property type="project" value="InterPro"/>
</dbReference>
<evidence type="ECO:0000256" key="3">
    <source>
        <dbReference type="ARBA" id="ARBA00023125"/>
    </source>
</evidence>
<reference evidence="6 7" key="1">
    <citation type="submission" date="2014-09" db="EMBL/GenBank/DDBJ databases">
        <title>Isolation and characterization of Aurantimonas altamirensis ON-56566 from clinical sample following a dog bite.</title>
        <authorList>
            <person name="Eshaghi A."/>
            <person name="Li A."/>
            <person name="Shahinas D."/>
            <person name="Bahn P."/>
            <person name="Kus J.V."/>
            <person name="Patel S.N."/>
        </authorList>
    </citation>
    <scope>NUCLEOTIDE SEQUENCE [LARGE SCALE GENOMIC DNA]</scope>
    <source>
        <strain evidence="6 7">ON-56566</strain>
    </source>
</reference>
<comment type="caution">
    <text evidence="6">The sequence shown here is derived from an EMBL/GenBank/DDBJ whole genome shotgun (WGS) entry which is preliminary data.</text>
</comment>
<dbReference type="PANTHER" id="PTHR30346">
    <property type="entry name" value="TRANSCRIPTIONAL DUAL REGULATOR HCAR-RELATED"/>
    <property type="match status" value="1"/>
</dbReference>
<keyword evidence="2" id="KW-0805">Transcription regulation</keyword>
<evidence type="ECO:0000256" key="2">
    <source>
        <dbReference type="ARBA" id="ARBA00023015"/>
    </source>
</evidence>
<dbReference type="InterPro" id="IPR005119">
    <property type="entry name" value="LysR_subst-bd"/>
</dbReference>
<evidence type="ECO:0000256" key="1">
    <source>
        <dbReference type="ARBA" id="ARBA00009437"/>
    </source>
</evidence>
<dbReference type="PRINTS" id="PR00039">
    <property type="entry name" value="HTHLYSR"/>
</dbReference>
<dbReference type="Gene3D" id="1.10.10.10">
    <property type="entry name" value="Winged helix-like DNA-binding domain superfamily/Winged helix DNA-binding domain"/>
    <property type="match status" value="1"/>
</dbReference>
<evidence type="ECO:0000313" key="7">
    <source>
        <dbReference type="Proteomes" id="UP000030826"/>
    </source>
</evidence>
<proteinExistence type="inferred from homology"/>
<comment type="similarity">
    <text evidence="1">Belongs to the LysR transcriptional regulatory family.</text>
</comment>
<dbReference type="GO" id="GO:0003677">
    <property type="term" value="F:DNA binding"/>
    <property type="evidence" value="ECO:0007669"/>
    <property type="project" value="UniProtKB-KW"/>
</dbReference>
<organism evidence="6 7">
    <name type="scientific">Aureimonas altamirensis</name>
    <dbReference type="NCBI Taxonomy" id="370622"/>
    <lineage>
        <taxon>Bacteria</taxon>
        <taxon>Pseudomonadati</taxon>
        <taxon>Pseudomonadota</taxon>
        <taxon>Alphaproteobacteria</taxon>
        <taxon>Hyphomicrobiales</taxon>
        <taxon>Aurantimonadaceae</taxon>
        <taxon>Aureimonas</taxon>
    </lineage>
</organism>
<dbReference type="AlphaFoldDB" id="A0A0B1Q4B3"/>
<dbReference type="RefSeq" id="WP_039195151.1">
    <property type="nucleotide sequence ID" value="NZ_JRFJ01000005.1"/>
</dbReference>
<dbReference type="Pfam" id="PF03466">
    <property type="entry name" value="LysR_substrate"/>
    <property type="match status" value="1"/>
</dbReference>
<dbReference type="InterPro" id="IPR036390">
    <property type="entry name" value="WH_DNA-bd_sf"/>
</dbReference>
<dbReference type="OrthoDB" id="8679465at2"/>
<dbReference type="InterPro" id="IPR036388">
    <property type="entry name" value="WH-like_DNA-bd_sf"/>
</dbReference>
<dbReference type="PROSITE" id="PS50931">
    <property type="entry name" value="HTH_LYSR"/>
    <property type="match status" value="1"/>
</dbReference>
<dbReference type="InterPro" id="IPR000847">
    <property type="entry name" value="LysR_HTH_N"/>
</dbReference>
<dbReference type="STRING" id="370622.LA66_17100"/>
<keyword evidence="4" id="KW-0804">Transcription</keyword>
<dbReference type="SUPFAM" id="SSF53850">
    <property type="entry name" value="Periplasmic binding protein-like II"/>
    <property type="match status" value="1"/>
</dbReference>
<dbReference type="EMBL" id="JRFJ01000005">
    <property type="protein sequence ID" value="KHJ53645.1"/>
    <property type="molecule type" value="Genomic_DNA"/>
</dbReference>
<accession>A0A0B1Q4B3</accession>
<sequence length="306" mass="32872">MDLQLSLKTLRYIVETADCGSVTEAARRLQVSQPSVSSALAQAERDLGVQIFVRHHARGMTLSVPGRRLVDEARPLLVHAAAFSKAARSLGDPLSGRIVVGSFPTLAIRYMPRIIDGFARAFPKIEISLIEGDHHEILSALQDGRMEIALGYDYALPPELHAHQLAALPPHALLTPDHALAGEKAVWLADLAEDPFILLDLPHSRDYFAGLFAACGVEPNIAFRSRSPELVRGLVGNGRGFSLSNVLPAVPIAYDGTRIATIPLRDDLPPVRVMLLHLSESGMRPAVAAFASHLRAAFAGDAAASG</sequence>
<dbReference type="GO" id="GO:0032993">
    <property type="term" value="C:protein-DNA complex"/>
    <property type="evidence" value="ECO:0007669"/>
    <property type="project" value="TreeGrafter"/>
</dbReference>
<name>A0A0B1Q4B3_9HYPH</name>
<dbReference type="CDD" id="cd08412">
    <property type="entry name" value="PBP2_PAO1_like"/>
    <property type="match status" value="1"/>
</dbReference>
<gene>
    <name evidence="6" type="ORF">LA66_17100</name>
</gene>
<evidence type="ECO:0000313" key="6">
    <source>
        <dbReference type="EMBL" id="KHJ53645.1"/>
    </source>
</evidence>
<evidence type="ECO:0000256" key="4">
    <source>
        <dbReference type="ARBA" id="ARBA00023163"/>
    </source>
</evidence>
<keyword evidence="3" id="KW-0238">DNA-binding</keyword>
<dbReference type="SUPFAM" id="SSF46785">
    <property type="entry name" value="Winged helix' DNA-binding domain"/>
    <property type="match status" value="1"/>
</dbReference>
<dbReference type="Proteomes" id="UP000030826">
    <property type="component" value="Unassembled WGS sequence"/>
</dbReference>